<keyword evidence="3" id="KW-1185">Reference proteome</keyword>
<dbReference type="InterPro" id="IPR012347">
    <property type="entry name" value="Ferritin-like"/>
</dbReference>
<evidence type="ECO:0000313" key="3">
    <source>
        <dbReference type="Proteomes" id="UP001491310"/>
    </source>
</evidence>
<dbReference type="InterPro" id="IPR005183">
    <property type="entry name" value="DUF305_CopM-like"/>
</dbReference>
<dbReference type="PANTHER" id="PTHR36933:SF1">
    <property type="entry name" value="SLL0788 PROTEIN"/>
    <property type="match status" value="1"/>
</dbReference>
<gene>
    <name evidence="2" type="ORF">WJX75_003584</name>
</gene>
<reference evidence="2 3" key="1">
    <citation type="journal article" date="2024" name="Nat. Commun.">
        <title>Phylogenomics reveals the evolutionary origins of lichenization in chlorophyte algae.</title>
        <authorList>
            <person name="Puginier C."/>
            <person name="Libourel C."/>
            <person name="Otte J."/>
            <person name="Skaloud P."/>
            <person name="Haon M."/>
            <person name="Grisel S."/>
            <person name="Petersen M."/>
            <person name="Berrin J.G."/>
            <person name="Delaux P.M."/>
            <person name="Dal Grande F."/>
            <person name="Keller J."/>
        </authorList>
    </citation>
    <scope>NUCLEOTIDE SEQUENCE [LARGE SCALE GENOMIC DNA]</scope>
    <source>
        <strain evidence="2 3">SAG 216-7</strain>
    </source>
</reference>
<name>A0ABR2YEU4_9CHLO</name>
<dbReference type="Gene3D" id="1.20.1260.10">
    <property type="match status" value="1"/>
</dbReference>
<sequence length="141" mass="14935">MGMEGTAMNMNMNMPQMDMPMTSNGMPGMGGSMPMAMGTPTQAPALTPSESAMMSTMVSMMAPTGAPLSGDPDRDYAIMMSQHHQAAIDMANVELKYGTYQPLLVLAKEIIAAQTEEIGEFRTILAKDYSTPMSATAVGGK</sequence>
<feature type="domain" description="DUF305" evidence="1">
    <location>
        <begin position="41"/>
        <end position="125"/>
    </location>
</feature>
<dbReference type="PANTHER" id="PTHR36933">
    <property type="entry name" value="SLL0788 PROTEIN"/>
    <property type="match status" value="1"/>
</dbReference>
<protein>
    <recommendedName>
        <fullName evidence="1">DUF305 domain-containing protein</fullName>
    </recommendedName>
</protein>
<evidence type="ECO:0000259" key="1">
    <source>
        <dbReference type="Pfam" id="PF03713"/>
    </source>
</evidence>
<accession>A0ABR2YEU4</accession>
<dbReference type="Proteomes" id="UP001491310">
    <property type="component" value="Unassembled WGS sequence"/>
</dbReference>
<organism evidence="2 3">
    <name type="scientific">Coccomyxa subellipsoidea</name>
    <dbReference type="NCBI Taxonomy" id="248742"/>
    <lineage>
        <taxon>Eukaryota</taxon>
        <taxon>Viridiplantae</taxon>
        <taxon>Chlorophyta</taxon>
        <taxon>core chlorophytes</taxon>
        <taxon>Trebouxiophyceae</taxon>
        <taxon>Trebouxiophyceae incertae sedis</taxon>
        <taxon>Coccomyxaceae</taxon>
        <taxon>Coccomyxa</taxon>
    </lineage>
</organism>
<proteinExistence type="predicted"/>
<evidence type="ECO:0000313" key="2">
    <source>
        <dbReference type="EMBL" id="KAK9904062.1"/>
    </source>
</evidence>
<dbReference type="Pfam" id="PF03713">
    <property type="entry name" value="DUF305"/>
    <property type="match status" value="1"/>
</dbReference>
<dbReference type="EMBL" id="JALJOT010000013">
    <property type="protein sequence ID" value="KAK9904062.1"/>
    <property type="molecule type" value="Genomic_DNA"/>
</dbReference>
<comment type="caution">
    <text evidence="2">The sequence shown here is derived from an EMBL/GenBank/DDBJ whole genome shotgun (WGS) entry which is preliminary data.</text>
</comment>